<dbReference type="Pfam" id="PF01564">
    <property type="entry name" value="Spermine_synth"/>
    <property type="match status" value="1"/>
</dbReference>
<dbReference type="InterPro" id="IPR029063">
    <property type="entry name" value="SAM-dependent_MTases_sf"/>
</dbReference>
<comment type="catalytic activity">
    <reaction evidence="5">
        <text>S-adenosyl 3-(methylsulfanyl)propylamine + spermidine = thermospermine + S-methyl-5'-thioadenosine + H(+)</text>
        <dbReference type="Rhea" id="RHEA:30515"/>
        <dbReference type="ChEBI" id="CHEBI:15378"/>
        <dbReference type="ChEBI" id="CHEBI:17509"/>
        <dbReference type="ChEBI" id="CHEBI:57443"/>
        <dbReference type="ChEBI" id="CHEBI:57834"/>
        <dbReference type="ChEBI" id="CHEBI:59903"/>
        <dbReference type="EC" id="2.5.1.79"/>
    </reaction>
</comment>
<dbReference type="AlphaFoldDB" id="E1QUH1"/>
<keyword evidence="4 6" id="KW-0620">Polyamine biosynthesis</keyword>
<dbReference type="CDD" id="cd02440">
    <property type="entry name" value="AdoMet_MTases"/>
    <property type="match status" value="1"/>
</dbReference>
<evidence type="ECO:0000256" key="8">
    <source>
        <dbReference type="RuleBase" id="RU003836"/>
    </source>
</evidence>
<feature type="binding site" evidence="6">
    <location>
        <position position="39"/>
    </location>
    <ligand>
        <name>S-methyl-5'-thioadenosine</name>
        <dbReference type="ChEBI" id="CHEBI:17509"/>
    </ligand>
</feature>
<keyword evidence="2" id="KW-0963">Cytoplasm</keyword>
<evidence type="ECO:0000256" key="9">
    <source>
        <dbReference type="RuleBase" id="RU003837"/>
    </source>
</evidence>
<dbReference type="HAMAP" id="MF_00198">
    <property type="entry name" value="Spermidine_synth"/>
    <property type="match status" value="1"/>
</dbReference>
<dbReference type="HOGENOM" id="CLU_048199_0_1_2"/>
<evidence type="ECO:0000256" key="4">
    <source>
        <dbReference type="ARBA" id="ARBA00023115"/>
    </source>
</evidence>
<dbReference type="FunFam" id="3.40.50.150:FF:000088">
    <property type="entry name" value="Polyamine aminopropyltransferase"/>
    <property type="match status" value="1"/>
</dbReference>
<dbReference type="PROSITE" id="PS01330">
    <property type="entry name" value="PABS_1"/>
    <property type="match status" value="1"/>
</dbReference>
<comment type="subunit">
    <text evidence="6">Homodimer or homotetramer.</text>
</comment>
<comment type="function">
    <text evidence="6">Catalyzes the irreversible transfer of a propylamine group from the amino donor S-adenosylmethioninamine (decarboxy-AdoMet) to putrescine (1,4-diaminobutane) to yield spermidine.</text>
</comment>
<evidence type="ECO:0000256" key="7">
    <source>
        <dbReference type="PROSITE-ProRule" id="PRU00354"/>
    </source>
</evidence>
<name>E1QUH1_VULDI</name>
<reference evidence="11 12" key="1">
    <citation type="journal article" date="2010" name="Stand. Genomic Sci.">
        <title>Complete genome sequence of Vulcanisaeta distributa type strain (IC-017).</title>
        <authorList>
            <person name="Mavromatis K."/>
            <person name="Sikorski J."/>
            <person name="Pabst E."/>
            <person name="Teshima H."/>
            <person name="Lapidus A."/>
            <person name="Lucas S."/>
            <person name="Nolan M."/>
            <person name="Glavina Del Rio T."/>
            <person name="Cheng J.F."/>
            <person name="Bruce D."/>
            <person name="Goodwin L."/>
            <person name="Pitluck S."/>
            <person name="Liolios K."/>
            <person name="Ivanova N."/>
            <person name="Mikhailova N."/>
            <person name="Pati A."/>
            <person name="Chen A."/>
            <person name="Palaniappan K."/>
            <person name="Land M."/>
            <person name="Hauser L."/>
            <person name="Chang Y.J."/>
            <person name="Jeffries C.D."/>
            <person name="Rohde M."/>
            <person name="Spring S."/>
            <person name="Goker M."/>
            <person name="Wirth R."/>
            <person name="Woyke T."/>
            <person name="Bristow J."/>
            <person name="Eisen J.A."/>
            <person name="Markowitz V."/>
            <person name="Hugenholtz P."/>
            <person name="Klenk H.P."/>
            <person name="Kyrpides N.C."/>
        </authorList>
    </citation>
    <scope>NUCLEOTIDE SEQUENCE [LARGE SCALE GENOMIC DNA]</scope>
    <source>
        <strain evidence="12">DSM 14429 / JCM 11212 / NBRC 100878 / IC-017</strain>
    </source>
</reference>
<dbReference type="GO" id="GO:0010487">
    <property type="term" value="F:thermospermine synthase activity"/>
    <property type="evidence" value="ECO:0007669"/>
    <property type="project" value="UniProtKB-EC"/>
</dbReference>
<dbReference type="KEGG" id="vdi:Vdis_0498"/>
<evidence type="ECO:0000256" key="3">
    <source>
        <dbReference type="ARBA" id="ARBA00022679"/>
    </source>
</evidence>
<feature type="binding site" evidence="6">
    <location>
        <position position="173"/>
    </location>
    <ligand>
        <name>S-methyl-5'-thioadenosine</name>
        <dbReference type="ChEBI" id="CHEBI:17509"/>
    </ligand>
</feature>
<dbReference type="InterPro" id="IPR037163">
    <property type="entry name" value="Spermidine_synt_N_sf"/>
</dbReference>
<dbReference type="GeneID" id="9751418"/>
<dbReference type="EMBL" id="CP002100">
    <property type="protein sequence ID" value="ADN49897.1"/>
    <property type="molecule type" value="Genomic_DNA"/>
</dbReference>
<feature type="domain" description="PABS" evidence="10">
    <location>
        <begin position="10"/>
        <end position="245"/>
    </location>
</feature>
<dbReference type="eggNOG" id="arCOG00050">
    <property type="taxonomic scope" value="Archaea"/>
</dbReference>
<feature type="binding site" evidence="6">
    <location>
        <position position="94"/>
    </location>
    <ligand>
        <name>spermidine</name>
        <dbReference type="ChEBI" id="CHEBI:57834"/>
    </ligand>
</feature>
<dbReference type="Gene3D" id="3.40.50.150">
    <property type="entry name" value="Vaccinia Virus protein VP39"/>
    <property type="match status" value="1"/>
</dbReference>
<dbReference type="Gene3D" id="2.30.140.10">
    <property type="entry name" value="Spermidine synthase, tetramerisation domain"/>
    <property type="match status" value="1"/>
</dbReference>
<dbReference type="Pfam" id="PF17284">
    <property type="entry name" value="Spermine_synt_N"/>
    <property type="match status" value="1"/>
</dbReference>
<sequence>MSLEKVSKEGTWFIEFNTPFSYHVRGIRRVLYSGVTKYQRVAIVEFEDLGKALVLDGKIQSSLYDEFVYHESLVHPAMITHPNPRRVLILGGGEGATAREVLKHRSVEKVIMVDIDDEVVRLVKEYLPEMSQGVFDNPRFKLILQDGRKFLEESGDKYDVIILDLTDPLEGGPSYLLYTIEFYSIVRDRLSDDGIMVTQATSTSYSLRTFATIYRTVASVFPITRAYQVYMHSYDSTWGFVIGSKKYDPAILTPDEVNNRIRERISGELKFYEGDIHRAIFVLPKHIRAVLSDESIKPATDKNPTFLPA</sequence>
<dbReference type="NCBIfam" id="TIGR00417">
    <property type="entry name" value="speE"/>
    <property type="match status" value="1"/>
</dbReference>
<dbReference type="NCBIfam" id="NF037959">
    <property type="entry name" value="MFS_SpdSyn"/>
    <property type="match status" value="1"/>
</dbReference>
<dbReference type="SUPFAM" id="SSF53335">
    <property type="entry name" value="S-adenosyl-L-methionine-dependent methyltransferases"/>
    <property type="match status" value="1"/>
</dbReference>
<dbReference type="NCBIfam" id="NF002010">
    <property type="entry name" value="PRK00811.1"/>
    <property type="match status" value="1"/>
</dbReference>
<keyword evidence="6 9" id="KW-0745">Spermidine biosynthesis</keyword>
<dbReference type="GO" id="GO:0008295">
    <property type="term" value="P:spermidine biosynthetic process"/>
    <property type="evidence" value="ECO:0007669"/>
    <property type="project" value="UniProtKB-UniRule"/>
</dbReference>
<dbReference type="RefSeq" id="WP_013335622.1">
    <property type="nucleotide sequence ID" value="NC_014537.1"/>
</dbReference>
<comment type="pathway">
    <text evidence="6">Amine and polyamine biosynthesis; spermidine biosynthesis; spermidine from putrescine: step 1/1.</text>
</comment>
<dbReference type="InterPro" id="IPR001045">
    <property type="entry name" value="Spermi_synthase"/>
</dbReference>
<dbReference type="InterPro" id="IPR030374">
    <property type="entry name" value="PABS"/>
</dbReference>
<dbReference type="PANTHER" id="PTHR43317">
    <property type="entry name" value="THERMOSPERMINE SYNTHASE ACAULIS5"/>
    <property type="match status" value="1"/>
</dbReference>
<comment type="caution">
    <text evidence="6">Lacks conserved residue(s) required for the propagation of feature annotation.</text>
</comment>
<dbReference type="InterPro" id="IPR030373">
    <property type="entry name" value="PABS_CS"/>
</dbReference>
<gene>
    <name evidence="6" type="primary">speE</name>
    <name evidence="11" type="ordered locus">Vdis_0498</name>
</gene>
<keyword evidence="3 6" id="KW-0808">Transferase</keyword>
<feature type="binding site" evidence="6">
    <location>
        <position position="70"/>
    </location>
    <ligand>
        <name>spermidine</name>
        <dbReference type="ChEBI" id="CHEBI:57834"/>
    </ligand>
</feature>
<evidence type="ECO:0000256" key="2">
    <source>
        <dbReference type="ARBA" id="ARBA00022490"/>
    </source>
</evidence>
<proteinExistence type="inferred from homology"/>
<feature type="active site" description="Proton acceptor" evidence="6 7">
    <location>
        <position position="164"/>
    </location>
</feature>
<accession>E1QUH1</accession>
<dbReference type="STRING" id="572478.Vdis_0498"/>
<dbReference type="GO" id="GO:0004766">
    <property type="term" value="F:spermidine synthase activity"/>
    <property type="evidence" value="ECO:0007669"/>
    <property type="project" value="UniProtKB-UniRule"/>
</dbReference>
<organism evidence="11 12">
    <name type="scientific">Vulcanisaeta distributa (strain DSM 14429 / JCM 11212 / NBRC 100878 / IC-017)</name>
    <dbReference type="NCBI Taxonomy" id="572478"/>
    <lineage>
        <taxon>Archaea</taxon>
        <taxon>Thermoproteota</taxon>
        <taxon>Thermoprotei</taxon>
        <taxon>Thermoproteales</taxon>
        <taxon>Thermoproteaceae</taxon>
        <taxon>Vulcanisaeta</taxon>
    </lineage>
</organism>
<reference evidence="12" key="2">
    <citation type="journal article" date="2010" name="Stand. Genomic Sci.">
        <title>Complete genome sequence of Vulcanisaeta distributa type strain (IC-017T).</title>
        <authorList>
            <person name="Mavromatis K."/>
            <person name="Sikorski J."/>
            <person name="Pabst E."/>
            <person name="Teshima H."/>
            <person name="Lapidus A."/>
            <person name="Lucas S."/>
            <person name="Nolan M."/>
            <person name="Glavina Del Rio T."/>
            <person name="Cheng J."/>
            <person name="Bruce D."/>
            <person name="Goodwin L."/>
            <person name="Pitluck S."/>
            <person name="Liolios K."/>
            <person name="Ivanova N."/>
            <person name="Mikhailova N."/>
            <person name="Pati A."/>
            <person name="Chen A."/>
            <person name="Palaniappan K."/>
            <person name="Land M."/>
            <person name="Hauser L."/>
            <person name="Chang Y."/>
            <person name="Jeffries C."/>
            <person name="Rohde M."/>
            <person name="Spring S."/>
            <person name="Goker M."/>
            <person name="Wirth R."/>
            <person name="Woyke T."/>
            <person name="Bristow J."/>
            <person name="Eisen J."/>
            <person name="Markowitz V."/>
            <person name="Hugenholtz P."/>
            <person name="Klenk H."/>
            <person name="Kyrpides N."/>
        </authorList>
    </citation>
    <scope>NUCLEOTIDE SEQUENCE [LARGE SCALE GENOMIC DNA]</scope>
    <source>
        <strain evidence="12">DSM 14429 / JCM 11212 / NBRC 100878 / IC-017</strain>
    </source>
</reference>
<keyword evidence="12" id="KW-1185">Reference proteome</keyword>
<feature type="binding site" evidence="6">
    <location>
        <begin position="146"/>
        <end position="147"/>
    </location>
    <ligand>
        <name>S-methyl-5'-thioadenosine</name>
        <dbReference type="ChEBI" id="CHEBI:17509"/>
    </ligand>
</feature>
<evidence type="ECO:0000259" key="10">
    <source>
        <dbReference type="PROSITE" id="PS51006"/>
    </source>
</evidence>
<dbReference type="Proteomes" id="UP000006681">
    <property type="component" value="Chromosome"/>
</dbReference>
<dbReference type="EC" id="2.5.1.16" evidence="6"/>
<evidence type="ECO:0000313" key="11">
    <source>
        <dbReference type="EMBL" id="ADN49897.1"/>
    </source>
</evidence>
<evidence type="ECO:0000256" key="6">
    <source>
        <dbReference type="HAMAP-Rule" id="MF_00198"/>
    </source>
</evidence>
<feature type="binding site" evidence="6">
    <location>
        <position position="114"/>
    </location>
    <ligand>
        <name>S-methyl-5'-thioadenosine</name>
        <dbReference type="ChEBI" id="CHEBI:17509"/>
    </ligand>
</feature>
<evidence type="ECO:0000256" key="5">
    <source>
        <dbReference type="ARBA" id="ARBA00048874"/>
    </source>
</evidence>
<evidence type="ECO:0000256" key="1">
    <source>
        <dbReference type="ARBA" id="ARBA00007867"/>
    </source>
</evidence>
<comment type="similarity">
    <text evidence="1 6 8">Belongs to the spermidine/spermine synthase family.</text>
</comment>
<dbReference type="PROSITE" id="PS51006">
    <property type="entry name" value="PABS_2"/>
    <property type="match status" value="1"/>
</dbReference>
<evidence type="ECO:0000313" key="12">
    <source>
        <dbReference type="Proteomes" id="UP000006681"/>
    </source>
</evidence>
<comment type="catalytic activity">
    <reaction evidence="6 9">
        <text>S-adenosyl 3-(methylsulfanyl)propylamine + putrescine = S-methyl-5'-thioadenosine + spermidine + H(+)</text>
        <dbReference type="Rhea" id="RHEA:12721"/>
        <dbReference type="ChEBI" id="CHEBI:15378"/>
        <dbReference type="ChEBI" id="CHEBI:17509"/>
        <dbReference type="ChEBI" id="CHEBI:57443"/>
        <dbReference type="ChEBI" id="CHEBI:57834"/>
        <dbReference type="ChEBI" id="CHEBI:326268"/>
        <dbReference type="EC" id="2.5.1.16"/>
    </reaction>
</comment>
<dbReference type="PANTHER" id="PTHR43317:SF1">
    <property type="entry name" value="THERMOSPERMINE SYNTHASE ACAULIS5"/>
    <property type="match status" value="1"/>
</dbReference>
<protein>
    <recommendedName>
        <fullName evidence="6">Polyamine aminopropyltransferase</fullName>
    </recommendedName>
    <alternativeName>
        <fullName evidence="6">Putrescine aminopropyltransferase</fullName>
        <shortName evidence="6">PAPT</shortName>
    </alternativeName>
    <alternativeName>
        <fullName evidence="6">Spermidine synthase</fullName>
        <shortName evidence="6">SPDS</shortName>
        <shortName evidence="6">SPDSY</shortName>
        <ecNumber evidence="6">2.5.1.16</ecNumber>
    </alternativeName>
</protein>
<dbReference type="UniPathway" id="UPA00248">
    <property type="reaction ID" value="UER00314"/>
</dbReference>
<dbReference type="InterPro" id="IPR035246">
    <property type="entry name" value="Spermidine_synt_N"/>
</dbReference>